<proteinExistence type="predicted"/>
<reference evidence="2" key="1">
    <citation type="journal article" date="2022" name="Mol. Ecol. Resour.">
        <title>The genomes of chicory, endive, great burdock and yacon provide insights into Asteraceae palaeo-polyploidization history and plant inulin production.</title>
        <authorList>
            <person name="Fan W."/>
            <person name="Wang S."/>
            <person name="Wang H."/>
            <person name="Wang A."/>
            <person name="Jiang F."/>
            <person name="Liu H."/>
            <person name="Zhao H."/>
            <person name="Xu D."/>
            <person name="Zhang Y."/>
        </authorList>
    </citation>
    <scope>NUCLEOTIDE SEQUENCE [LARGE SCALE GENOMIC DNA]</scope>
    <source>
        <strain evidence="2">cv. Punajuju</strain>
    </source>
</reference>
<accession>A0ACB9BFR9</accession>
<name>A0ACB9BFR9_CICIN</name>
<evidence type="ECO:0000313" key="2">
    <source>
        <dbReference type="Proteomes" id="UP001055811"/>
    </source>
</evidence>
<gene>
    <name evidence="1" type="ORF">L2E82_31804</name>
</gene>
<keyword evidence="2" id="KW-1185">Reference proteome</keyword>
<protein>
    <submittedName>
        <fullName evidence="1">Uncharacterized protein</fullName>
    </submittedName>
</protein>
<dbReference type="Proteomes" id="UP001055811">
    <property type="component" value="Linkage Group LG06"/>
</dbReference>
<organism evidence="1 2">
    <name type="scientific">Cichorium intybus</name>
    <name type="common">Chicory</name>
    <dbReference type="NCBI Taxonomy" id="13427"/>
    <lineage>
        <taxon>Eukaryota</taxon>
        <taxon>Viridiplantae</taxon>
        <taxon>Streptophyta</taxon>
        <taxon>Embryophyta</taxon>
        <taxon>Tracheophyta</taxon>
        <taxon>Spermatophyta</taxon>
        <taxon>Magnoliopsida</taxon>
        <taxon>eudicotyledons</taxon>
        <taxon>Gunneridae</taxon>
        <taxon>Pentapetalae</taxon>
        <taxon>asterids</taxon>
        <taxon>campanulids</taxon>
        <taxon>Asterales</taxon>
        <taxon>Asteraceae</taxon>
        <taxon>Cichorioideae</taxon>
        <taxon>Cichorieae</taxon>
        <taxon>Cichoriinae</taxon>
        <taxon>Cichorium</taxon>
    </lineage>
</organism>
<sequence>MADEAEFRCHDKLDTTAETTPTTKMQPFTCSMLTLLAIISFTVVSATSRFRLETDSDTPNTDFIKASCETTRYADLCFKTLSPFATTVQTSQMELANVALSVSLKSAKSTAKAVRELLKGRDVSIQDGQAVADCLENMSDSVDEMRKSVAEMKGVDGPDFEQKMGNVKTWVSAALTDEDTCMDGFEENLGKMKETIRGYIVNVAELTSNALALITNIS</sequence>
<dbReference type="EMBL" id="CM042014">
    <property type="protein sequence ID" value="KAI3720810.1"/>
    <property type="molecule type" value="Genomic_DNA"/>
</dbReference>
<comment type="caution">
    <text evidence="1">The sequence shown here is derived from an EMBL/GenBank/DDBJ whole genome shotgun (WGS) entry which is preliminary data.</text>
</comment>
<reference evidence="1 2" key="2">
    <citation type="journal article" date="2022" name="Mol. Ecol. Resour.">
        <title>The genomes of chicory, endive, great burdock and yacon provide insights into Asteraceae paleo-polyploidization history and plant inulin production.</title>
        <authorList>
            <person name="Fan W."/>
            <person name="Wang S."/>
            <person name="Wang H."/>
            <person name="Wang A."/>
            <person name="Jiang F."/>
            <person name="Liu H."/>
            <person name="Zhao H."/>
            <person name="Xu D."/>
            <person name="Zhang Y."/>
        </authorList>
    </citation>
    <scope>NUCLEOTIDE SEQUENCE [LARGE SCALE GENOMIC DNA]</scope>
    <source>
        <strain evidence="2">cv. Punajuju</strain>
        <tissue evidence="1">Leaves</tissue>
    </source>
</reference>
<evidence type="ECO:0000313" key="1">
    <source>
        <dbReference type="EMBL" id="KAI3720810.1"/>
    </source>
</evidence>